<protein>
    <submittedName>
        <fullName evidence="2">Uncharacterized protein</fullName>
    </submittedName>
</protein>
<evidence type="ECO:0000313" key="3">
    <source>
        <dbReference type="Proteomes" id="UP000467840"/>
    </source>
</evidence>
<dbReference type="Proteomes" id="UP000467840">
    <property type="component" value="Chromosome 9"/>
</dbReference>
<reference evidence="2 3" key="1">
    <citation type="journal article" date="2020" name="Mol. Plant">
        <title>The Chromosome-Based Rubber Tree Genome Provides New Insights into Spurge Genome Evolution and Rubber Biosynthesis.</title>
        <authorList>
            <person name="Liu J."/>
            <person name="Shi C."/>
            <person name="Shi C.C."/>
            <person name="Li W."/>
            <person name="Zhang Q.J."/>
            <person name="Zhang Y."/>
            <person name="Li K."/>
            <person name="Lu H.F."/>
            <person name="Shi C."/>
            <person name="Zhu S.T."/>
            <person name="Xiao Z.Y."/>
            <person name="Nan H."/>
            <person name="Yue Y."/>
            <person name="Zhu X.G."/>
            <person name="Wu Y."/>
            <person name="Hong X.N."/>
            <person name="Fan G.Y."/>
            <person name="Tong Y."/>
            <person name="Zhang D."/>
            <person name="Mao C.L."/>
            <person name="Liu Y.L."/>
            <person name="Hao S.J."/>
            <person name="Liu W.Q."/>
            <person name="Lv M.Q."/>
            <person name="Zhang H.B."/>
            <person name="Liu Y."/>
            <person name="Hu-Tang G.R."/>
            <person name="Wang J.P."/>
            <person name="Wang J.H."/>
            <person name="Sun Y.H."/>
            <person name="Ni S.B."/>
            <person name="Chen W.B."/>
            <person name="Zhang X.C."/>
            <person name="Jiao Y.N."/>
            <person name="Eichler E.E."/>
            <person name="Li G.H."/>
            <person name="Liu X."/>
            <person name="Gao L.Z."/>
        </authorList>
    </citation>
    <scope>NUCLEOTIDE SEQUENCE [LARGE SCALE GENOMIC DNA]</scope>
    <source>
        <strain evidence="3">cv. GT1</strain>
        <tissue evidence="2">Leaf</tissue>
    </source>
</reference>
<evidence type="ECO:0000313" key="2">
    <source>
        <dbReference type="EMBL" id="KAF2308197.1"/>
    </source>
</evidence>
<keyword evidence="3" id="KW-1185">Reference proteome</keyword>
<keyword evidence="1" id="KW-0175">Coiled coil</keyword>
<dbReference type="EMBL" id="JAAGAX010000008">
    <property type="protein sequence ID" value="KAF2308197.1"/>
    <property type="molecule type" value="Genomic_DNA"/>
</dbReference>
<organism evidence="2 3">
    <name type="scientific">Hevea brasiliensis</name>
    <name type="common">Para rubber tree</name>
    <name type="synonym">Siphonia brasiliensis</name>
    <dbReference type="NCBI Taxonomy" id="3981"/>
    <lineage>
        <taxon>Eukaryota</taxon>
        <taxon>Viridiplantae</taxon>
        <taxon>Streptophyta</taxon>
        <taxon>Embryophyta</taxon>
        <taxon>Tracheophyta</taxon>
        <taxon>Spermatophyta</taxon>
        <taxon>Magnoliopsida</taxon>
        <taxon>eudicotyledons</taxon>
        <taxon>Gunneridae</taxon>
        <taxon>Pentapetalae</taxon>
        <taxon>rosids</taxon>
        <taxon>fabids</taxon>
        <taxon>Malpighiales</taxon>
        <taxon>Euphorbiaceae</taxon>
        <taxon>Crotonoideae</taxon>
        <taxon>Micrandreae</taxon>
        <taxon>Hevea</taxon>
    </lineage>
</organism>
<accession>A0A6A6M5U2</accession>
<feature type="coiled-coil region" evidence="1">
    <location>
        <begin position="73"/>
        <end position="114"/>
    </location>
</feature>
<evidence type="ECO:0000256" key="1">
    <source>
        <dbReference type="SAM" id="Coils"/>
    </source>
</evidence>
<gene>
    <name evidence="2" type="ORF">GH714_036699</name>
</gene>
<sequence>MSSAIGQYVDARAQGINASQSQELGSEPLIVDSDALYYEAVSGARKRKVYGLGSTTSTFYLGSSSFIAWTLTSDNCNELVQSLQRRLNEKEQREKEMEEEMQAMKVANDKLTTQVSEIHEFYEENDEPAIVFISFTVSFRVSIRIYTRSLAI</sequence>
<comment type="caution">
    <text evidence="2">The sequence shown here is derived from an EMBL/GenBank/DDBJ whole genome shotgun (WGS) entry which is preliminary data.</text>
</comment>
<name>A0A6A6M5U2_HEVBR</name>
<proteinExistence type="predicted"/>
<dbReference type="AlphaFoldDB" id="A0A6A6M5U2"/>